<dbReference type="RefSeq" id="XP_014559061.1">
    <property type="nucleotide sequence ID" value="XM_014703575.1"/>
</dbReference>
<dbReference type="AlphaFoldDB" id="W7EUD6"/>
<proteinExistence type="predicted"/>
<feature type="compositionally biased region" description="Acidic residues" evidence="1">
    <location>
        <begin position="73"/>
        <end position="86"/>
    </location>
</feature>
<feature type="region of interest" description="Disordered" evidence="1">
    <location>
        <begin position="73"/>
        <end position="97"/>
    </location>
</feature>
<accession>W7EUD6</accession>
<reference evidence="2 3" key="1">
    <citation type="journal article" date="2013" name="PLoS Genet.">
        <title>Comparative genome structure, secondary metabolite, and effector coding capacity across Cochliobolus pathogens.</title>
        <authorList>
            <person name="Condon B.J."/>
            <person name="Leng Y."/>
            <person name="Wu D."/>
            <person name="Bushley K.E."/>
            <person name="Ohm R.A."/>
            <person name="Otillar R."/>
            <person name="Martin J."/>
            <person name="Schackwitz W."/>
            <person name="Grimwood J."/>
            <person name="MohdZainudin N."/>
            <person name="Xue C."/>
            <person name="Wang R."/>
            <person name="Manning V.A."/>
            <person name="Dhillon B."/>
            <person name="Tu Z.J."/>
            <person name="Steffenson B.J."/>
            <person name="Salamov A."/>
            <person name="Sun H."/>
            <person name="Lowry S."/>
            <person name="LaButti K."/>
            <person name="Han J."/>
            <person name="Copeland A."/>
            <person name="Lindquist E."/>
            <person name="Barry K."/>
            <person name="Schmutz J."/>
            <person name="Baker S.E."/>
            <person name="Ciuffetti L.M."/>
            <person name="Grigoriev I.V."/>
            <person name="Zhong S."/>
            <person name="Turgeon B.G."/>
        </authorList>
    </citation>
    <scope>NUCLEOTIDE SEQUENCE [LARGE SCALE GENOMIC DNA]</scope>
    <source>
        <strain evidence="2 3">FI3</strain>
    </source>
</reference>
<protein>
    <submittedName>
        <fullName evidence="2">Uncharacterized protein</fullName>
    </submittedName>
</protein>
<feature type="compositionally biased region" description="Basic and acidic residues" evidence="1">
    <location>
        <begin position="87"/>
        <end position="97"/>
    </location>
</feature>
<gene>
    <name evidence="2" type="ORF">COCVIDRAFT_24579</name>
</gene>
<dbReference type="HOGENOM" id="CLU_2346380_0_0_1"/>
<name>W7EUD6_BIPV3</name>
<dbReference type="GeneID" id="26253339"/>
<organism evidence="2 3">
    <name type="scientific">Bipolaris victoriae (strain FI3)</name>
    <name type="common">Victoria blight of oats agent</name>
    <name type="synonym">Cochliobolus victoriae</name>
    <dbReference type="NCBI Taxonomy" id="930091"/>
    <lineage>
        <taxon>Eukaryota</taxon>
        <taxon>Fungi</taxon>
        <taxon>Dikarya</taxon>
        <taxon>Ascomycota</taxon>
        <taxon>Pezizomycotina</taxon>
        <taxon>Dothideomycetes</taxon>
        <taxon>Pleosporomycetidae</taxon>
        <taxon>Pleosporales</taxon>
        <taxon>Pleosporineae</taxon>
        <taxon>Pleosporaceae</taxon>
        <taxon>Bipolaris</taxon>
    </lineage>
</organism>
<keyword evidence="3" id="KW-1185">Reference proteome</keyword>
<evidence type="ECO:0000313" key="2">
    <source>
        <dbReference type="EMBL" id="EUN29550.1"/>
    </source>
</evidence>
<sequence>MPYAWNFSYKGIFLFRKLSKQIQEPPGSININFKFNAETQWEDSPHCFYSINHKASSILFSFLPQKKAKVDSEYSDADDDIQEDADKDVKHDRVDVE</sequence>
<dbReference type="EMBL" id="KI968712">
    <property type="protein sequence ID" value="EUN29550.1"/>
    <property type="molecule type" value="Genomic_DNA"/>
</dbReference>
<evidence type="ECO:0000256" key="1">
    <source>
        <dbReference type="SAM" id="MobiDB-lite"/>
    </source>
</evidence>
<evidence type="ECO:0000313" key="3">
    <source>
        <dbReference type="Proteomes" id="UP000054337"/>
    </source>
</evidence>
<dbReference type="Proteomes" id="UP000054337">
    <property type="component" value="Unassembled WGS sequence"/>
</dbReference>